<name>A0A1F5NVE3_9BACT</name>
<sequence>MTTEEKAYIAGFLDGDGCVMAQLVRRKDYIYGYQVRTSIVFYQKQSHQEILSWLKDKLNYGYIRQRNDGMTEYTIVGFKEVREVLGLLYPFLRLKKILSTVVLDIIRTHPKKLSSKDLIRLSRLVDQTAKFNYSKKRTNTSESVKYFLKHKFFPRRDFKSSKKLA</sequence>
<dbReference type="InterPro" id="IPR027434">
    <property type="entry name" value="Homing_endonucl"/>
</dbReference>
<accession>A0A1F5NVE3</accession>
<dbReference type="GO" id="GO:0004519">
    <property type="term" value="F:endonuclease activity"/>
    <property type="evidence" value="ECO:0007669"/>
    <property type="project" value="InterPro"/>
</dbReference>
<organism evidence="2 3">
    <name type="scientific">Candidatus Doudnabacteria bacterium RIFCSPHIGHO2_01_FULL_43_23</name>
    <dbReference type="NCBI Taxonomy" id="1817822"/>
    <lineage>
        <taxon>Bacteria</taxon>
        <taxon>Candidatus Doudnaibacteriota</taxon>
    </lineage>
</organism>
<dbReference type="Pfam" id="PF00961">
    <property type="entry name" value="LAGLIDADG_1"/>
    <property type="match status" value="1"/>
</dbReference>
<protein>
    <recommendedName>
        <fullName evidence="1">Homing endonuclease LAGLIDADG domain-containing protein</fullName>
    </recommendedName>
</protein>
<evidence type="ECO:0000313" key="3">
    <source>
        <dbReference type="Proteomes" id="UP000177912"/>
    </source>
</evidence>
<reference evidence="2 3" key="1">
    <citation type="journal article" date="2016" name="Nat. Commun.">
        <title>Thousands of microbial genomes shed light on interconnected biogeochemical processes in an aquifer system.</title>
        <authorList>
            <person name="Anantharaman K."/>
            <person name="Brown C.T."/>
            <person name="Hug L.A."/>
            <person name="Sharon I."/>
            <person name="Castelle C.J."/>
            <person name="Probst A.J."/>
            <person name="Thomas B.C."/>
            <person name="Singh A."/>
            <person name="Wilkins M.J."/>
            <person name="Karaoz U."/>
            <person name="Brodie E.L."/>
            <person name="Williams K.H."/>
            <person name="Hubbard S.S."/>
            <person name="Banfield J.F."/>
        </authorList>
    </citation>
    <scope>NUCLEOTIDE SEQUENCE [LARGE SCALE GENOMIC DNA]</scope>
</reference>
<proteinExistence type="predicted"/>
<evidence type="ECO:0000313" key="2">
    <source>
        <dbReference type="EMBL" id="OGE81524.1"/>
    </source>
</evidence>
<comment type="caution">
    <text evidence="2">The sequence shown here is derived from an EMBL/GenBank/DDBJ whole genome shotgun (WGS) entry which is preliminary data.</text>
</comment>
<dbReference type="SUPFAM" id="SSF55608">
    <property type="entry name" value="Homing endonucleases"/>
    <property type="match status" value="1"/>
</dbReference>
<dbReference type="Proteomes" id="UP000177912">
    <property type="component" value="Unassembled WGS sequence"/>
</dbReference>
<dbReference type="InterPro" id="IPR004860">
    <property type="entry name" value="LAGLIDADG_dom"/>
</dbReference>
<gene>
    <name evidence="2" type="ORF">A2826_00520</name>
</gene>
<dbReference type="EMBL" id="MFEI01000007">
    <property type="protein sequence ID" value="OGE81524.1"/>
    <property type="molecule type" value="Genomic_DNA"/>
</dbReference>
<dbReference type="STRING" id="1817822.A2826_00520"/>
<dbReference type="AlphaFoldDB" id="A0A1F5NVE3"/>
<dbReference type="Gene3D" id="3.10.28.10">
    <property type="entry name" value="Homing endonucleases"/>
    <property type="match status" value="1"/>
</dbReference>
<evidence type="ECO:0000259" key="1">
    <source>
        <dbReference type="Pfam" id="PF00961"/>
    </source>
</evidence>
<feature type="domain" description="Homing endonuclease LAGLIDADG" evidence="1">
    <location>
        <begin position="9"/>
        <end position="84"/>
    </location>
</feature>